<dbReference type="AlphaFoldDB" id="A0A2D3WMT9"/>
<dbReference type="Pfam" id="PF12838">
    <property type="entry name" value="Fer4_7"/>
    <property type="match status" value="1"/>
</dbReference>
<dbReference type="PROSITE" id="PS00198">
    <property type="entry name" value="4FE4S_FER_1"/>
    <property type="match status" value="1"/>
</dbReference>
<proteinExistence type="predicted"/>
<feature type="domain" description="4Fe-4S ferredoxin-type" evidence="4">
    <location>
        <begin position="36"/>
        <end position="71"/>
    </location>
</feature>
<evidence type="ECO:0000256" key="2">
    <source>
        <dbReference type="ARBA" id="ARBA00023004"/>
    </source>
</evidence>
<evidence type="ECO:0000313" key="6">
    <source>
        <dbReference type="Proteomes" id="UP000228859"/>
    </source>
</evidence>
<dbReference type="EMBL" id="DLUI01000046">
    <property type="protein sequence ID" value="DAB39004.1"/>
    <property type="molecule type" value="Genomic_DNA"/>
</dbReference>
<organism evidence="5 6">
    <name type="scientific">Sulfuricurvum kujiense</name>
    <dbReference type="NCBI Taxonomy" id="148813"/>
    <lineage>
        <taxon>Bacteria</taxon>
        <taxon>Pseudomonadati</taxon>
        <taxon>Campylobacterota</taxon>
        <taxon>Epsilonproteobacteria</taxon>
        <taxon>Campylobacterales</taxon>
        <taxon>Sulfurimonadaceae</taxon>
        <taxon>Sulfuricurvum</taxon>
    </lineage>
</organism>
<comment type="caution">
    <text evidence="5">The sequence shown here is derived from an EMBL/GenBank/DDBJ whole genome shotgun (WGS) entry which is preliminary data.</text>
</comment>
<evidence type="ECO:0000256" key="1">
    <source>
        <dbReference type="ARBA" id="ARBA00022723"/>
    </source>
</evidence>
<keyword evidence="1" id="KW-0479">Metal-binding</keyword>
<dbReference type="Gene3D" id="3.30.70.20">
    <property type="match status" value="1"/>
</dbReference>
<keyword evidence="2" id="KW-0408">Iron</keyword>
<evidence type="ECO:0000256" key="3">
    <source>
        <dbReference type="ARBA" id="ARBA00023014"/>
    </source>
</evidence>
<accession>A0A2D3WMT9</accession>
<feature type="domain" description="4Fe-4S ferredoxin-type" evidence="4">
    <location>
        <begin position="1"/>
        <end position="29"/>
    </location>
</feature>
<dbReference type="GO" id="GO:0046872">
    <property type="term" value="F:metal ion binding"/>
    <property type="evidence" value="ECO:0007669"/>
    <property type="project" value="UniProtKB-KW"/>
</dbReference>
<evidence type="ECO:0000259" key="4">
    <source>
        <dbReference type="PROSITE" id="PS51379"/>
    </source>
</evidence>
<sequence length="129" mass="14315">MAVLITDSCINCDACIEECPATAIVSGSESPLEGGEYTYVKPEKCIECVDAAVPKCADVCPTEGCIVWDMPYTSEYNDYFVNSSEYVIRVHKSKGLMSPEVSPMPWRESINLEQRESRVSVGETLKLYN</sequence>
<dbReference type="SUPFAM" id="SSF54862">
    <property type="entry name" value="4Fe-4S ferredoxins"/>
    <property type="match status" value="1"/>
</dbReference>
<dbReference type="RefSeq" id="WP_294896830.1">
    <property type="nucleotide sequence ID" value="NZ_DLUI01000046.1"/>
</dbReference>
<dbReference type="InterPro" id="IPR017900">
    <property type="entry name" value="4Fe4S_Fe_S_CS"/>
</dbReference>
<dbReference type="GO" id="GO:0051536">
    <property type="term" value="F:iron-sulfur cluster binding"/>
    <property type="evidence" value="ECO:0007669"/>
    <property type="project" value="UniProtKB-KW"/>
</dbReference>
<keyword evidence="3" id="KW-0411">Iron-sulfur</keyword>
<evidence type="ECO:0000313" key="5">
    <source>
        <dbReference type="EMBL" id="DAB39004.1"/>
    </source>
</evidence>
<gene>
    <name evidence="5" type="ORF">CFH83_02840</name>
</gene>
<reference evidence="5 6" key="1">
    <citation type="journal article" date="2017" name="Front. Microbiol.">
        <title>Comparative Genomic Analysis of the Class Epsilonproteobacteria and Proposed Reclassification to Epsilonbacteraeota (phyl. nov.).</title>
        <authorList>
            <person name="Waite D.W."/>
            <person name="Vanwonterghem I."/>
            <person name="Rinke C."/>
            <person name="Parks D.H."/>
            <person name="Zhang Y."/>
            <person name="Takai K."/>
            <person name="Sievert S.M."/>
            <person name="Simon J."/>
            <person name="Campbell B.J."/>
            <person name="Hanson T.E."/>
            <person name="Woyke T."/>
            <person name="Klotz M.G."/>
            <person name="Hugenholtz P."/>
        </authorList>
    </citation>
    <scope>NUCLEOTIDE SEQUENCE [LARGE SCALE GENOMIC DNA]</scope>
    <source>
        <strain evidence="5">UBA12443</strain>
    </source>
</reference>
<dbReference type="InterPro" id="IPR017896">
    <property type="entry name" value="4Fe4S_Fe-S-bd"/>
</dbReference>
<name>A0A2D3WMT9_9BACT</name>
<dbReference type="PROSITE" id="PS51379">
    <property type="entry name" value="4FE4S_FER_2"/>
    <property type="match status" value="2"/>
</dbReference>
<dbReference type="Proteomes" id="UP000228859">
    <property type="component" value="Unassembled WGS sequence"/>
</dbReference>
<protein>
    <submittedName>
        <fullName evidence="5">4Fe-4S ferredoxin</fullName>
    </submittedName>
</protein>